<accession>A0A2T2WM01</accession>
<dbReference type="EMBL" id="PXYV01000007">
    <property type="protein sequence ID" value="PSR23246.1"/>
    <property type="molecule type" value="Genomic_DNA"/>
</dbReference>
<dbReference type="Proteomes" id="UP000241848">
    <property type="component" value="Unassembled WGS sequence"/>
</dbReference>
<proteinExistence type="predicted"/>
<dbReference type="SUPFAM" id="SSF53067">
    <property type="entry name" value="Actin-like ATPase domain"/>
    <property type="match status" value="1"/>
</dbReference>
<dbReference type="AlphaFoldDB" id="A0A2T2WM01"/>
<protein>
    <recommendedName>
        <fullName evidence="1">Actin-like protein N-terminal domain-containing protein</fullName>
    </recommendedName>
</protein>
<evidence type="ECO:0000313" key="2">
    <source>
        <dbReference type="EMBL" id="PSR23246.1"/>
    </source>
</evidence>
<comment type="caution">
    <text evidence="2">The sequence shown here is derived from an EMBL/GenBank/DDBJ whole genome shotgun (WGS) entry which is preliminary data.</text>
</comment>
<evidence type="ECO:0000313" key="3">
    <source>
        <dbReference type="Proteomes" id="UP000241848"/>
    </source>
</evidence>
<dbReference type="InterPro" id="IPR043129">
    <property type="entry name" value="ATPase_NBD"/>
</dbReference>
<sequence>MNVAVDVGHGFTKACSERQRLFFPSLIAQAPAGVDLGEYAANETTQIDRVAYLVGDAARRHATPLWSRDKATDADTLRLVLVAAARLGATGPVTVATGLKPTRLERDHPDYRA</sequence>
<feature type="domain" description="Actin-like protein N-terminal" evidence="1">
    <location>
        <begin position="4"/>
        <end position="102"/>
    </location>
</feature>
<gene>
    <name evidence="2" type="ORF">C7B45_03905</name>
</gene>
<dbReference type="Pfam" id="PF17989">
    <property type="entry name" value="ALP_N"/>
    <property type="match status" value="1"/>
</dbReference>
<dbReference type="Gene3D" id="3.30.420.40">
    <property type="match status" value="1"/>
</dbReference>
<dbReference type="InterPro" id="IPR040607">
    <property type="entry name" value="ALP_N"/>
</dbReference>
<organism evidence="2 3">
    <name type="scientific">Sulfobacillus acidophilus</name>
    <dbReference type="NCBI Taxonomy" id="53633"/>
    <lineage>
        <taxon>Bacteria</taxon>
        <taxon>Bacillati</taxon>
        <taxon>Bacillota</taxon>
        <taxon>Clostridia</taxon>
        <taxon>Eubacteriales</taxon>
        <taxon>Clostridiales Family XVII. Incertae Sedis</taxon>
        <taxon>Sulfobacillus</taxon>
    </lineage>
</organism>
<reference evidence="2 3" key="1">
    <citation type="journal article" date="2014" name="BMC Genomics">
        <title>Comparison of environmental and isolate Sulfobacillus genomes reveals diverse carbon, sulfur, nitrogen, and hydrogen metabolisms.</title>
        <authorList>
            <person name="Justice N.B."/>
            <person name="Norman A."/>
            <person name="Brown C.T."/>
            <person name="Singh A."/>
            <person name="Thomas B.C."/>
            <person name="Banfield J.F."/>
        </authorList>
    </citation>
    <scope>NUCLEOTIDE SEQUENCE [LARGE SCALE GENOMIC DNA]</scope>
    <source>
        <strain evidence="2">AMDSBA3</strain>
    </source>
</reference>
<evidence type="ECO:0000259" key="1">
    <source>
        <dbReference type="Pfam" id="PF17989"/>
    </source>
</evidence>
<name>A0A2T2WM01_9FIRM</name>